<evidence type="ECO:0000256" key="1">
    <source>
        <dbReference type="SAM" id="Coils"/>
    </source>
</evidence>
<sequence>MAALVSYPKHNMVACLEKTERNAQFHEIVDFLTRSLIYYSLTVSPTVSTSLIEQFWNTATSKIVNNVSYIKAKVAGKTISISEASIRRDLLFNDVDGIDCLTNQDIYENLQLMGYEGDLTILTFLKALFSPQWKFSGGNHGGQSSSDKSLSGNEGDMTLQSVYDLCISLCTQVTDQAKEIKHLKAQIKKLKKKAKPIITHHRAWMKSVSLKQRLAGKKTLKANRMQKESVSKQGRKSAKAEPSVHTNPLFDELPDDTMDYMDTEDAQDVGRTREVVNEEKEGTEDAVSTEDVVSTDKEKVSTDRSKVSTDRSRDSTDKEKDSTDKEKEGTDKDKDSTVSLDEGTDDRTEARSATPTSLTTTPTMFGDDETIAQVLLNMSQAKAVSREKEKGVELKDVEETERPRPTSTRSLLTLKPLPKIDPKDKGKKKIEEEDESDTESEDIPEAEKKFKQLARDEEMARKLQEDWETEEERKRLAEEEATKTALLDEYDFIQARIEADRLLALRLQDEEREQFTVEERAKFLHDTIAAQRRFLAEQRAIAIRNKPPTRTQLKNQMMTYLKHVTRLVRIMEKESFIAKLKQGIITSWGLLVIFRANETSEIQLADGDLLSNRLMKSDAVNGLEKGLSVGLTHSTNGHKVFISPSLHGEVLASPRSNSSALASPKANELTVPKQTATGKGTSNPFMAGSLPKTIKPT</sequence>
<feature type="compositionally biased region" description="Basic and acidic residues" evidence="2">
    <location>
        <begin position="268"/>
        <end position="280"/>
    </location>
</feature>
<evidence type="ECO:0000256" key="2">
    <source>
        <dbReference type="SAM" id="MobiDB-lite"/>
    </source>
</evidence>
<feature type="compositionally biased region" description="Low complexity" evidence="2">
    <location>
        <begin position="354"/>
        <end position="363"/>
    </location>
</feature>
<keyword evidence="1" id="KW-0175">Coiled coil</keyword>
<accession>A0ABQ4WQ62</accession>
<feature type="region of interest" description="Disordered" evidence="2">
    <location>
        <begin position="653"/>
        <end position="697"/>
    </location>
</feature>
<gene>
    <name evidence="3" type="ORF">Tco_0628377</name>
</gene>
<evidence type="ECO:0000313" key="4">
    <source>
        <dbReference type="Proteomes" id="UP001151760"/>
    </source>
</evidence>
<organism evidence="3 4">
    <name type="scientific">Tanacetum coccineum</name>
    <dbReference type="NCBI Taxonomy" id="301880"/>
    <lineage>
        <taxon>Eukaryota</taxon>
        <taxon>Viridiplantae</taxon>
        <taxon>Streptophyta</taxon>
        <taxon>Embryophyta</taxon>
        <taxon>Tracheophyta</taxon>
        <taxon>Spermatophyta</taxon>
        <taxon>Magnoliopsida</taxon>
        <taxon>eudicotyledons</taxon>
        <taxon>Gunneridae</taxon>
        <taxon>Pentapetalae</taxon>
        <taxon>asterids</taxon>
        <taxon>campanulids</taxon>
        <taxon>Asterales</taxon>
        <taxon>Asteraceae</taxon>
        <taxon>Asteroideae</taxon>
        <taxon>Anthemideae</taxon>
        <taxon>Anthemidinae</taxon>
        <taxon>Tanacetum</taxon>
    </lineage>
</organism>
<comment type="caution">
    <text evidence="3">The sequence shown here is derived from an EMBL/GenBank/DDBJ whole genome shotgun (WGS) entry which is preliminary data.</text>
</comment>
<feature type="region of interest" description="Disordered" evidence="2">
    <location>
        <begin position="381"/>
        <end position="446"/>
    </location>
</feature>
<reference evidence="3" key="2">
    <citation type="submission" date="2022-01" db="EMBL/GenBank/DDBJ databases">
        <authorList>
            <person name="Yamashiro T."/>
            <person name="Shiraishi A."/>
            <person name="Satake H."/>
            <person name="Nakayama K."/>
        </authorList>
    </citation>
    <scope>NUCLEOTIDE SEQUENCE</scope>
</reference>
<reference evidence="3" key="1">
    <citation type="journal article" date="2022" name="Int. J. Mol. Sci.">
        <title>Draft Genome of Tanacetum Coccineum: Genomic Comparison of Closely Related Tanacetum-Family Plants.</title>
        <authorList>
            <person name="Yamashiro T."/>
            <person name="Shiraishi A."/>
            <person name="Nakayama K."/>
            <person name="Satake H."/>
        </authorList>
    </citation>
    <scope>NUCLEOTIDE SEQUENCE</scope>
</reference>
<feature type="coiled-coil region" evidence="1">
    <location>
        <begin position="446"/>
        <end position="489"/>
    </location>
</feature>
<feature type="compositionally biased region" description="Basic and acidic residues" evidence="2">
    <location>
        <begin position="384"/>
        <end position="404"/>
    </location>
</feature>
<dbReference type="EMBL" id="BQNB010008841">
    <property type="protein sequence ID" value="GJS55015.1"/>
    <property type="molecule type" value="Genomic_DNA"/>
</dbReference>
<name>A0ABQ4WQ62_9ASTR</name>
<evidence type="ECO:0000313" key="3">
    <source>
        <dbReference type="EMBL" id="GJS55015.1"/>
    </source>
</evidence>
<feature type="compositionally biased region" description="Polar residues" evidence="2">
    <location>
        <begin position="672"/>
        <end position="684"/>
    </location>
</feature>
<keyword evidence="4" id="KW-1185">Reference proteome</keyword>
<feature type="compositionally biased region" description="Acidic residues" evidence="2">
    <location>
        <begin position="432"/>
        <end position="444"/>
    </location>
</feature>
<feature type="compositionally biased region" description="Acidic residues" evidence="2">
    <location>
        <begin position="252"/>
        <end position="267"/>
    </location>
</feature>
<proteinExistence type="predicted"/>
<feature type="region of interest" description="Disordered" evidence="2">
    <location>
        <begin position="222"/>
        <end position="366"/>
    </location>
</feature>
<dbReference type="Proteomes" id="UP001151760">
    <property type="component" value="Unassembled WGS sequence"/>
</dbReference>
<feature type="compositionally biased region" description="Basic and acidic residues" evidence="2">
    <location>
        <begin position="294"/>
        <end position="336"/>
    </location>
</feature>
<protein>
    <submittedName>
        <fullName evidence="3">Uncharacterized protein</fullName>
    </submittedName>
</protein>